<accession>A0ABQ7JET0</accession>
<dbReference type="InterPro" id="IPR041667">
    <property type="entry name" value="Cupin_8"/>
</dbReference>
<evidence type="ECO:0000313" key="3">
    <source>
        <dbReference type="Proteomes" id="UP000823046"/>
    </source>
</evidence>
<dbReference type="EMBL" id="JADAQX010000058">
    <property type="protein sequence ID" value="KAF8822389.1"/>
    <property type="molecule type" value="Genomic_DNA"/>
</dbReference>
<proteinExistence type="predicted"/>
<reference evidence="2 3" key="1">
    <citation type="journal article" date="2020" name="bioRxiv">
        <title>Metabolic contributions of an alphaproteobacterial endosymbiont in the apicomplexan Cardiosporidium cionae.</title>
        <authorList>
            <person name="Hunter E.S."/>
            <person name="Paight C.J."/>
            <person name="Lane C.E."/>
        </authorList>
    </citation>
    <scope>NUCLEOTIDE SEQUENCE [LARGE SCALE GENOMIC DNA]</scope>
    <source>
        <strain evidence="2">ESH_2018</strain>
    </source>
</reference>
<dbReference type="Pfam" id="PF13621">
    <property type="entry name" value="Cupin_8"/>
    <property type="match status" value="1"/>
</dbReference>
<keyword evidence="3" id="KW-1185">Reference proteome</keyword>
<dbReference type="PROSITE" id="PS51184">
    <property type="entry name" value="JMJC"/>
    <property type="match status" value="1"/>
</dbReference>
<dbReference type="Gene3D" id="2.60.120.650">
    <property type="entry name" value="Cupin"/>
    <property type="match status" value="1"/>
</dbReference>
<sequence length="412" mass="46323">MTYQSSVIDKAAFSETLGSLPSAIEQNDLIISHFKMPSVEVLHSTLNKHEIETLFDRAAPCIVRGFTTDDFGGCLTTWTPTFLRDACGQQMISVHSCPESMLIFSPTKNFQYKQMQFSELLDALEQEQLASSSPSTSSISPYYYFRSVGTKPHKIPASLDVFPKCIQQTFHLPSSILPSPKHHTVHSTILRLAHPSLQLWTHYDIPQNLLVQISGNKRVFIFPPDEIQHLYITSSSSPVKGITSNPDFKTYPLIEKALEHAFVAELSAGDILYIPSCWPHAVLMNSLTAVEGQTASKPSLCMSINVFFSSNTFLEKGLYHSKDVYGNRGSALHYLPMGEVAQVGAKWIRFNSKSRRISFFFDGEKNDLKPAEEYFQKLESTVIPDIMKLPPPFNQFYLRKMAALLLERANAL</sequence>
<name>A0ABQ7JET0_9APIC</name>
<dbReference type="PANTHER" id="PTHR12461:SF104">
    <property type="entry name" value="TRNA WYBUTOSINE-SYNTHESIZING PROTEIN 5"/>
    <property type="match status" value="1"/>
</dbReference>
<organism evidence="2 3">
    <name type="scientific">Cardiosporidium cionae</name>
    <dbReference type="NCBI Taxonomy" id="476202"/>
    <lineage>
        <taxon>Eukaryota</taxon>
        <taxon>Sar</taxon>
        <taxon>Alveolata</taxon>
        <taxon>Apicomplexa</taxon>
        <taxon>Aconoidasida</taxon>
        <taxon>Nephromycida</taxon>
        <taxon>Cardiosporidium</taxon>
    </lineage>
</organism>
<gene>
    <name evidence="2" type="primary">C2</name>
    <name evidence="2" type="ORF">IE077_003850</name>
</gene>
<dbReference type="InterPro" id="IPR003347">
    <property type="entry name" value="JmjC_dom"/>
</dbReference>
<comment type="caution">
    <text evidence="2">The sequence shown here is derived from an EMBL/GenBank/DDBJ whole genome shotgun (WGS) entry which is preliminary data.</text>
</comment>
<evidence type="ECO:0000313" key="2">
    <source>
        <dbReference type="EMBL" id="KAF8822389.1"/>
    </source>
</evidence>
<protein>
    <submittedName>
        <fullName evidence="2">JmjC domain-containing protein C2</fullName>
    </submittedName>
</protein>
<dbReference type="PANTHER" id="PTHR12461">
    <property type="entry name" value="HYPOXIA-INDUCIBLE FACTOR 1 ALPHA INHIBITOR-RELATED"/>
    <property type="match status" value="1"/>
</dbReference>
<dbReference type="Proteomes" id="UP000823046">
    <property type="component" value="Unassembled WGS sequence"/>
</dbReference>
<feature type="domain" description="JmjC" evidence="1">
    <location>
        <begin position="151"/>
        <end position="325"/>
    </location>
</feature>
<evidence type="ECO:0000259" key="1">
    <source>
        <dbReference type="PROSITE" id="PS51184"/>
    </source>
</evidence>
<dbReference type="SUPFAM" id="SSF51197">
    <property type="entry name" value="Clavaminate synthase-like"/>
    <property type="match status" value="1"/>
</dbReference>